<evidence type="ECO:0000256" key="1">
    <source>
        <dbReference type="SAM" id="MobiDB-lite"/>
    </source>
</evidence>
<sequence length="321" mass="30331">MAAAKVQVPFLQQMQKEMEEKPEDAAEIMTRAASLMTSLYNGPMSSAAGQAPDPIVNPSVGSALIAGSTVSSVGGSGDGSGNSGGGSTHTTAGGSSDLGEYGNKNAVTGAATPTDAGPAASAPSSNTNSSGDKPLSLGDDASSGGAGADDPDDLSRGGLGSANGSGSSTVPSGMMPAMGAGATAGSGGKVGGGGTGAGSGGSGGANAASAMSRRLSGALPAASPSTTPANSTTPVGAGPGRTGGPMGGAPHGGRARGSDDRSHKPAHYLHTQENGAQIVGSLPLVGPPVIGDWAPPQAPAAAEARAKQSDEADGTDTDLKL</sequence>
<dbReference type="EMBL" id="JACWMS010000004">
    <property type="protein sequence ID" value="MBD1321679.1"/>
    <property type="molecule type" value="Genomic_DNA"/>
</dbReference>
<feature type="region of interest" description="Disordered" evidence="1">
    <location>
        <begin position="68"/>
        <end position="321"/>
    </location>
</feature>
<feature type="compositionally biased region" description="Low complexity" evidence="1">
    <location>
        <begin position="205"/>
        <end position="236"/>
    </location>
</feature>
<accession>A0ABR7WFX1</accession>
<comment type="caution">
    <text evidence="2">The sequence shown here is derived from an EMBL/GenBank/DDBJ whole genome shotgun (WGS) entry which is preliminary data.</text>
</comment>
<dbReference type="RefSeq" id="WP_190268189.1">
    <property type="nucleotide sequence ID" value="NZ_BAABAD010000002.1"/>
</dbReference>
<evidence type="ECO:0000313" key="3">
    <source>
        <dbReference type="Proteomes" id="UP000602395"/>
    </source>
</evidence>
<feature type="compositionally biased region" description="Acidic residues" evidence="1">
    <location>
        <begin position="311"/>
        <end position="321"/>
    </location>
</feature>
<feature type="compositionally biased region" description="Gly residues" evidence="1">
    <location>
        <begin position="182"/>
        <end position="204"/>
    </location>
</feature>
<dbReference type="Proteomes" id="UP000602395">
    <property type="component" value="Unassembled WGS sequence"/>
</dbReference>
<feature type="compositionally biased region" description="Low complexity" evidence="1">
    <location>
        <begin position="164"/>
        <end position="181"/>
    </location>
</feature>
<evidence type="ECO:0000313" key="2">
    <source>
        <dbReference type="EMBL" id="MBD1321679.1"/>
    </source>
</evidence>
<proteinExistence type="predicted"/>
<feature type="compositionally biased region" description="Gly residues" evidence="1">
    <location>
        <begin position="237"/>
        <end position="251"/>
    </location>
</feature>
<protein>
    <submittedName>
        <fullName evidence="2">Uncharacterized protein</fullName>
    </submittedName>
</protein>
<keyword evidence="3" id="KW-1185">Reference proteome</keyword>
<gene>
    <name evidence="2" type="ORF">IDF66_19045</name>
</gene>
<reference evidence="2 3" key="1">
    <citation type="submission" date="2020-09" db="EMBL/GenBank/DDBJ databases">
        <title>Novel species in genus Gordonia.</title>
        <authorList>
            <person name="Zhang G."/>
        </authorList>
    </citation>
    <scope>NUCLEOTIDE SEQUENCE [LARGE SCALE GENOMIC DNA]</scope>
    <source>
        <strain evidence="2 3">ON-33</strain>
    </source>
</reference>
<organism evidence="2 3">
    <name type="scientific">Gordonia hankookensis</name>
    <dbReference type="NCBI Taxonomy" id="589403"/>
    <lineage>
        <taxon>Bacteria</taxon>
        <taxon>Bacillati</taxon>
        <taxon>Actinomycetota</taxon>
        <taxon>Actinomycetes</taxon>
        <taxon>Mycobacteriales</taxon>
        <taxon>Gordoniaceae</taxon>
        <taxon>Gordonia</taxon>
    </lineage>
</organism>
<name>A0ABR7WFX1_9ACTN</name>
<feature type="compositionally biased region" description="Gly residues" evidence="1">
    <location>
        <begin position="74"/>
        <end position="87"/>
    </location>
</feature>
<feature type="compositionally biased region" description="Low complexity" evidence="1">
    <location>
        <begin position="108"/>
        <end position="143"/>
    </location>
</feature>